<dbReference type="GO" id="GO:0005876">
    <property type="term" value="C:spindle microtubule"/>
    <property type="evidence" value="ECO:0007669"/>
    <property type="project" value="TreeGrafter"/>
</dbReference>
<feature type="region of interest" description="Disordered" evidence="6">
    <location>
        <begin position="278"/>
        <end position="356"/>
    </location>
</feature>
<reference evidence="8" key="1">
    <citation type="journal article" date="2021" name="New Phytol.">
        <title>Evolutionary innovations through gain and loss of genes in the ectomycorrhizal Boletales.</title>
        <authorList>
            <person name="Wu G."/>
            <person name="Miyauchi S."/>
            <person name="Morin E."/>
            <person name="Kuo A."/>
            <person name="Drula E."/>
            <person name="Varga T."/>
            <person name="Kohler A."/>
            <person name="Feng B."/>
            <person name="Cao Y."/>
            <person name="Lipzen A."/>
            <person name="Daum C."/>
            <person name="Hundley H."/>
            <person name="Pangilinan J."/>
            <person name="Johnson J."/>
            <person name="Barry K."/>
            <person name="LaButti K."/>
            <person name="Ng V."/>
            <person name="Ahrendt S."/>
            <person name="Min B."/>
            <person name="Choi I.G."/>
            <person name="Park H."/>
            <person name="Plett J.M."/>
            <person name="Magnuson J."/>
            <person name="Spatafora J.W."/>
            <person name="Nagy L.G."/>
            <person name="Henrissat B."/>
            <person name="Grigoriev I.V."/>
            <person name="Yang Z.L."/>
            <person name="Xu J."/>
            <person name="Martin F.M."/>
        </authorList>
    </citation>
    <scope>NUCLEOTIDE SEQUENCE</scope>
    <source>
        <strain evidence="8">KKN 215</strain>
    </source>
</reference>
<dbReference type="Gene3D" id="1.25.10.10">
    <property type="entry name" value="Leucine-rich Repeat Variant"/>
    <property type="match status" value="2"/>
</dbReference>
<feature type="domain" description="TOG" evidence="7">
    <location>
        <begin position="366"/>
        <end position="606"/>
    </location>
</feature>
<feature type="domain" description="TOG" evidence="7">
    <location>
        <begin position="17"/>
        <end position="281"/>
    </location>
</feature>
<feature type="compositionally biased region" description="Low complexity" evidence="6">
    <location>
        <begin position="638"/>
        <end position="682"/>
    </location>
</feature>
<evidence type="ECO:0000256" key="3">
    <source>
        <dbReference type="ARBA" id="ARBA00022618"/>
    </source>
</evidence>
<proteinExistence type="inferred from homology"/>
<accession>A0A8K0UXH3</accession>
<feature type="compositionally biased region" description="Low complexity" evidence="6">
    <location>
        <begin position="842"/>
        <end position="862"/>
    </location>
</feature>
<feature type="region of interest" description="Disordered" evidence="6">
    <location>
        <begin position="638"/>
        <end position="754"/>
    </location>
</feature>
<keyword evidence="5" id="KW-0498">Mitosis</keyword>
<dbReference type="PANTHER" id="PTHR21567:SF9">
    <property type="entry name" value="CLIP-ASSOCIATING PROTEIN"/>
    <property type="match status" value="1"/>
</dbReference>
<feature type="region of interest" description="Disordered" evidence="6">
    <location>
        <begin position="838"/>
        <end position="876"/>
    </location>
</feature>
<dbReference type="GO" id="GO:0008017">
    <property type="term" value="F:microtubule binding"/>
    <property type="evidence" value="ECO:0007669"/>
    <property type="project" value="TreeGrafter"/>
</dbReference>
<evidence type="ECO:0000256" key="6">
    <source>
        <dbReference type="SAM" id="MobiDB-lite"/>
    </source>
</evidence>
<dbReference type="GO" id="GO:0090307">
    <property type="term" value="P:mitotic spindle assembly"/>
    <property type="evidence" value="ECO:0007669"/>
    <property type="project" value="TreeGrafter"/>
</dbReference>
<evidence type="ECO:0000313" key="9">
    <source>
        <dbReference type="Proteomes" id="UP000813824"/>
    </source>
</evidence>
<sequence>MDESRLEQLIVQCRSNDVDVRVDAVTKMQAEFEAGVEIPDPDALIAVLKACLRTANQHLSTATLSVFPPLLPLLTSRSSNNHASSQLNNLSPAASTSSIQSSVVDVYTLRQVLNALLPAGGVIDRLGDSREKAREKARETLAVLGGLAFRGGGSVMGKGTGGGKGQGPETPLMIFERLLRELGLGSKVWRVREQTILTLVHIRRAHHLFPIRPYLADLVAALEDSDATVRATAQSSVVELFTGPAVTDAARADLKKEMTKKGTRKGILESVLAKVLGGAGASTPHTGSDAGSENGESTNVPPSIALMNKRPGPSVVVSGTGPSKTSSTIRSEPSRPASRAALVSPAPPADPAASGNADVKPVYIASSRDLENEFASMLKPFDGKETEHNWAQREQAILRVRGMLKGEVHERFTETFLLGLKGGYIDASVKTLMSLRTTVASNTCSLYSELAMALGSNLEPFCDTLYHNLLRMASLTKKIIAQQSQATVDTIIANTSGQPRLLLPILWSTLQDKAIQPRVYAMGHMRVFMDAHSRAKQSIESAGGVDILEKAIKKGLTDPNPSVKEQARHCFWLFDATWKDKARVIIDSLDATSRKQLEKVCPNPEALNNVATAPATPASKKSSVAAAIAASRAKAKAIATAPPTLRHQATSAARTTSPPTKRVGSPSLSSSTSFSGSVRATSPIGRVASTTSSPPRTRVASGGTLSRSASAGFVPSRDSGKAKSPPSPPSPTPSSSFQRRISSPLVVPSSSTSHSTFKRAVETALPASPTLRPAKAGPPVPAFHRNSINITGFNASDEESLLLASNIPIPEDDGSDMDMDGDESINLISFSTPYERYQHPGSAASFSPRSSSSKPGASNALSTATSSPPGGMLPQPMVEDAMRARAEQAESAAERLLELVEPDEEGTPLPASLLLGSTQATPRMKTKTPIGRSVSRTVLKTPVNNKTDSAAAILRKAALFQDSPAPRNGGSAPSVFDMIDTRTIHSEWLAKRESLLNQTVSQVTAEPSDRRTELNASVSTLEKGLADVQVLQRLALLCKENPVNEPISPISPGWSDPLSPSPLFSKSSSSDLVLKSDLWTQEKAFDRLLNGLIKFLETNKNARDLEYGLVVLWEMLENQALFLEGREADIFAVLLRIRYCGLPSILQATIPFRDVLTQRIEPVYGLTTMHASVRFFRESPIPPDSNPEIKDGSYAFGLIALGKFMLRLPAEVLEDELPRLRATLIAALTDKSSTVVREAAAASIIAAQLVIQDETHVFTLLDGLPEDKKNLLAYLFDKHSSRGANGILGQSAIERLGKEILRLDQRTSQQSSRVTLQSPIVMS</sequence>
<dbReference type="InterPro" id="IPR034085">
    <property type="entry name" value="TOG"/>
</dbReference>
<comment type="caution">
    <text evidence="8">The sequence shown here is derived from an EMBL/GenBank/DDBJ whole genome shotgun (WGS) entry which is preliminary data.</text>
</comment>
<comment type="similarity">
    <text evidence="2">Belongs to the CLASP family.</text>
</comment>
<feature type="compositionally biased region" description="Polar residues" evidence="6">
    <location>
        <begin position="320"/>
        <end position="331"/>
    </location>
</feature>
<dbReference type="GO" id="GO:0005881">
    <property type="term" value="C:cytoplasmic microtubule"/>
    <property type="evidence" value="ECO:0007669"/>
    <property type="project" value="TreeGrafter"/>
</dbReference>
<dbReference type="GO" id="GO:1990023">
    <property type="term" value="C:mitotic spindle midzone"/>
    <property type="evidence" value="ECO:0007669"/>
    <property type="project" value="TreeGrafter"/>
</dbReference>
<evidence type="ECO:0000256" key="4">
    <source>
        <dbReference type="ARBA" id="ARBA00022701"/>
    </source>
</evidence>
<evidence type="ECO:0000256" key="5">
    <source>
        <dbReference type="ARBA" id="ARBA00022776"/>
    </source>
</evidence>
<evidence type="ECO:0000256" key="2">
    <source>
        <dbReference type="ARBA" id="ARBA00009549"/>
    </source>
</evidence>
<keyword evidence="5" id="KW-0131">Cell cycle</keyword>
<dbReference type="GO" id="GO:0005815">
    <property type="term" value="C:microtubule organizing center"/>
    <property type="evidence" value="ECO:0007669"/>
    <property type="project" value="TreeGrafter"/>
</dbReference>
<gene>
    <name evidence="8" type="ORF">BXZ70DRAFT_983361</name>
</gene>
<evidence type="ECO:0000313" key="8">
    <source>
        <dbReference type="EMBL" id="KAH8106220.1"/>
    </source>
</evidence>
<dbReference type="InterPro" id="IPR024395">
    <property type="entry name" value="CLASP_N_dom"/>
</dbReference>
<dbReference type="InterPro" id="IPR016024">
    <property type="entry name" value="ARM-type_fold"/>
</dbReference>
<dbReference type="EMBL" id="JAEVFJ010000003">
    <property type="protein sequence ID" value="KAH8106220.1"/>
    <property type="molecule type" value="Genomic_DNA"/>
</dbReference>
<dbReference type="SUPFAM" id="SSF48371">
    <property type="entry name" value="ARM repeat"/>
    <property type="match status" value="2"/>
</dbReference>
<name>A0A8K0UXH3_9AGAR</name>
<evidence type="ECO:0000259" key="7">
    <source>
        <dbReference type="SMART" id="SM01349"/>
    </source>
</evidence>
<dbReference type="PANTHER" id="PTHR21567">
    <property type="entry name" value="CLASP"/>
    <property type="match status" value="1"/>
</dbReference>
<keyword evidence="4" id="KW-0493">Microtubule</keyword>
<dbReference type="OrthoDB" id="46159at2759"/>
<keyword evidence="3" id="KW-0132">Cell division</keyword>
<keyword evidence="9" id="KW-1185">Reference proteome</keyword>
<comment type="subcellular location">
    <subcellularLocation>
        <location evidence="1">Cytoplasm</location>
        <location evidence="1">Cytoskeleton</location>
        <location evidence="1">Spindle</location>
    </subcellularLocation>
</comment>
<organism evidence="8 9">
    <name type="scientific">Cristinia sonorae</name>
    <dbReference type="NCBI Taxonomy" id="1940300"/>
    <lineage>
        <taxon>Eukaryota</taxon>
        <taxon>Fungi</taxon>
        <taxon>Dikarya</taxon>
        <taxon>Basidiomycota</taxon>
        <taxon>Agaricomycotina</taxon>
        <taxon>Agaricomycetes</taxon>
        <taxon>Agaricomycetidae</taxon>
        <taxon>Agaricales</taxon>
        <taxon>Pleurotineae</taxon>
        <taxon>Stephanosporaceae</taxon>
        <taxon>Cristinia</taxon>
    </lineage>
</organism>
<dbReference type="Pfam" id="PF12348">
    <property type="entry name" value="CLASP_N"/>
    <property type="match status" value="1"/>
</dbReference>
<dbReference type="InterPro" id="IPR011989">
    <property type="entry name" value="ARM-like"/>
</dbReference>
<dbReference type="GO" id="GO:0051301">
    <property type="term" value="P:cell division"/>
    <property type="evidence" value="ECO:0007669"/>
    <property type="project" value="UniProtKB-KW"/>
</dbReference>
<dbReference type="Proteomes" id="UP000813824">
    <property type="component" value="Unassembled WGS sequence"/>
</dbReference>
<protein>
    <submittedName>
        <fullName evidence="8">Clasp N terminal-domain-containing protein</fullName>
    </submittedName>
</protein>
<evidence type="ECO:0000256" key="1">
    <source>
        <dbReference type="ARBA" id="ARBA00004186"/>
    </source>
</evidence>
<feature type="compositionally biased region" description="Low complexity" evidence="6">
    <location>
        <begin position="742"/>
        <end position="754"/>
    </location>
</feature>
<dbReference type="SMART" id="SM01349">
    <property type="entry name" value="TOG"/>
    <property type="match status" value="2"/>
</dbReference>
<feature type="compositionally biased region" description="Polar residues" evidence="6">
    <location>
        <begin position="283"/>
        <end position="301"/>
    </location>
</feature>